<geneLocation type="plasmid" evidence="1">
    <name>pJB37</name>
</geneLocation>
<sequence length="192" mass="21600">MSELLDQDHQMEFHEVVRLVSTVSTHAAKVLSEALAKPRAGDWLALVDDEALQAHSAMEQALREVRELKRKVSEDAPEEAYDFLSRCDNTFEYSLATITPRRGDEPAEAHAGRAGSANRQLTYLVKLAGVYITAWDENDAQMRDYFESGCLCILKDKTLQKAPAEMSNEDAVKLYMDNCKCSRHPEHGLRKG</sequence>
<protein>
    <submittedName>
        <fullName evidence="1">Uncharacterized protein</fullName>
    </submittedName>
</protein>
<organism evidence="1">
    <name type="scientific">Pseudomonas aeruginosa</name>
    <dbReference type="NCBI Taxonomy" id="287"/>
    <lineage>
        <taxon>Bacteria</taxon>
        <taxon>Pseudomonadati</taxon>
        <taxon>Pseudomonadota</taxon>
        <taxon>Gammaproteobacteria</taxon>
        <taxon>Pseudomonadales</taxon>
        <taxon>Pseudomonadaceae</taxon>
        <taxon>Pseudomonas</taxon>
    </lineage>
</organism>
<evidence type="ECO:0000313" key="1">
    <source>
        <dbReference type="EMBL" id="ARD70453.1"/>
    </source>
</evidence>
<accession>A0A1V0M6D6</accession>
<reference evidence="1" key="1">
    <citation type="submission" date="2017-01" db="EMBL/GenBank/DDBJ databases">
        <title>Complete nucleotide sequence of an IncP-2 blaVIM-2-harboring megaplasmid from Pseudomonas aeruginosa.</title>
        <authorList>
            <person name="Botelho J."/>
            <person name="Grosso F."/>
            <person name="Mabrouk A."/>
            <person name="Peixe L."/>
        </authorList>
    </citation>
    <scope>NUCLEOTIDE SEQUENCE</scope>
    <source>
        <strain evidence="1">FFUP_PS_37</strain>
        <plasmid evidence="1">pJB37</plasmid>
    </source>
</reference>
<keyword evidence="1" id="KW-0614">Plasmid</keyword>
<proteinExistence type="predicted"/>
<name>A0A1V0M6D6_PSEAI</name>
<dbReference type="AlphaFoldDB" id="A0A1V0M6D6"/>
<dbReference type="EMBL" id="KY494864">
    <property type="protein sequence ID" value="ARD70453.1"/>
    <property type="molecule type" value="Genomic_DNA"/>
</dbReference>